<proteinExistence type="predicted"/>
<evidence type="ECO:0000313" key="1">
    <source>
        <dbReference type="EMBL" id="KAF6023140.1"/>
    </source>
</evidence>
<accession>A0A7J7JA86</accession>
<protein>
    <submittedName>
        <fullName evidence="1">Uncharacterized protein</fullName>
    </submittedName>
</protein>
<dbReference type="OrthoDB" id="10042902at2759"/>
<dbReference type="PANTHER" id="PTHR22168">
    <property type="entry name" value="TMEM26 PROTEIN"/>
    <property type="match status" value="1"/>
</dbReference>
<comment type="caution">
    <text evidence="1">The sequence shown here is derived from an EMBL/GenBank/DDBJ whole genome shotgun (WGS) entry which is preliminary data.</text>
</comment>
<name>A0A7J7JA86_BUGNE</name>
<sequence>MWALITLLCLDDLSFLVIRVVCIFGYKVTSYSSYFFMGKNLLVLCLDVNRIIALHKENRKELENRPSSRRLSRIRR</sequence>
<dbReference type="AlphaFoldDB" id="A0A7J7JA86"/>
<dbReference type="Proteomes" id="UP000593567">
    <property type="component" value="Unassembled WGS sequence"/>
</dbReference>
<dbReference type="Pfam" id="PF09772">
    <property type="entry name" value="Tmem26"/>
    <property type="match status" value="1"/>
</dbReference>
<reference evidence="1" key="1">
    <citation type="submission" date="2020-06" db="EMBL/GenBank/DDBJ databases">
        <title>Draft genome of Bugula neritina, a colonial animal packing powerful symbionts and potential medicines.</title>
        <authorList>
            <person name="Rayko M."/>
        </authorList>
    </citation>
    <scope>NUCLEOTIDE SEQUENCE [LARGE SCALE GENOMIC DNA]</scope>
    <source>
        <strain evidence="1">Kwan_BN1</strain>
    </source>
</reference>
<evidence type="ECO:0000313" key="2">
    <source>
        <dbReference type="Proteomes" id="UP000593567"/>
    </source>
</evidence>
<dbReference type="EMBL" id="VXIV02002758">
    <property type="protein sequence ID" value="KAF6023140.1"/>
    <property type="molecule type" value="Genomic_DNA"/>
</dbReference>
<gene>
    <name evidence="1" type="ORF">EB796_018562</name>
</gene>
<organism evidence="1 2">
    <name type="scientific">Bugula neritina</name>
    <name type="common">Brown bryozoan</name>
    <name type="synonym">Sertularia neritina</name>
    <dbReference type="NCBI Taxonomy" id="10212"/>
    <lineage>
        <taxon>Eukaryota</taxon>
        <taxon>Metazoa</taxon>
        <taxon>Spiralia</taxon>
        <taxon>Lophotrochozoa</taxon>
        <taxon>Bryozoa</taxon>
        <taxon>Gymnolaemata</taxon>
        <taxon>Cheilostomatida</taxon>
        <taxon>Flustrina</taxon>
        <taxon>Buguloidea</taxon>
        <taxon>Bugulidae</taxon>
        <taxon>Bugula</taxon>
    </lineage>
</organism>
<dbReference type="InterPro" id="IPR019169">
    <property type="entry name" value="Transmembrane_26"/>
</dbReference>
<keyword evidence="2" id="KW-1185">Reference proteome</keyword>